<dbReference type="GO" id="GO:0005886">
    <property type="term" value="C:plasma membrane"/>
    <property type="evidence" value="ECO:0007669"/>
    <property type="project" value="UniProtKB-SubCell"/>
</dbReference>
<dbReference type="HOGENOM" id="CLU_392268_0_0_14"/>
<evidence type="ECO:0000256" key="2">
    <source>
        <dbReference type="ARBA" id="ARBA00022448"/>
    </source>
</evidence>
<dbReference type="InterPro" id="IPR003352">
    <property type="entry name" value="PTS_EIIC"/>
</dbReference>
<dbReference type="InterPro" id="IPR004501">
    <property type="entry name" value="PTS_EIIC_3"/>
</dbReference>
<feature type="transmembrane region" description="Helical" evidence="8">
    <location>
        <begin position="544"/>
        <end position="565"/>
    </location>
</feature>
<proteinExistence type="predicted"/>
<name>V5RJA6_SPIAP</name>
<dbReference type="Proteomes" id="UP000018550">
    <property type="component" value="Chromosome"/>
</dbReference>
<feature type="transmembrane region" description="Helical" evidence="8">
    <location>
        <begin position="217"/>
        <end position="243"/>
    </location>
</feature>
<gene>
    <name evidence="10" type="primary">celB2</name>
    <name evidence="10" type="ORF">SAPIS_v1c07940</name>
</gene>
<sequence>MSNNKFSPDNKTRSSKSNGFKPWFKTKFIPKVAKIGNQRHLAAIRDSFGTMIPLIIAGSIGVLVNAIVFGGAGSGYVSLLGLFAKASHPELTWDGISKLLGDTTNGWGQTSKICGLAFGHMNTVTVGMMSIYFSFLFGYYISLSRGFQQPIIAGLVSTASFMLAGLGEIAFFMDAKGLIGAILFGIIATEAFVYLSSLRALNIKMPDGVPPAVGKSFAVFLPAVITLAGIGVLNIFVLAPAIITGNLTVTGNNQAQIATNLQEVEGLLDKVRGLTNTQIAELLKVDADSPWIKDMFNNLTTEKFSQWYNSQGNDIKSLVAALFLNQGQNVSLGDFHHLNADNILNFGLDANGKIAALTGSYVSTKLGPTQFGLNAAIYQFFTSWFIGFATGSGGLGLAIVFVFFVGFFWFFGVHGSNLMAGVFEPIFWMVLGINTSLVNGLGYDVAAATGSMGVFTKPFFDSYMYVGGSGATLGLLIMTFGFSKRRELKEVAKYATPAGVFQINEPVIFGYPIVLNVVYIVPFIFAPILNLFIGWIFSPAVLGFVKYSYVAAPWTAPWFVSAIITSLDGKAIIPAMICFGVDLLFYLPFILLDNKLYFKKLKANNPEKYELEKKYYSDKVYRYEVDTESKVKYLEEKSELMLMDAESQITFWSRRMTNKEKLEKRKVELMKKAQVKHDKYIEQSKKVAKARSEKLMALRNKKR</sequence>
<protein>
    <submittedName>
        <fullName evidence="10">PTS system cellobiose-specific IIC component</fullName>
    </submittedName>
</protein>
<comment type="subcellular location">
    <subcellularLocation>
        <location evidence="1">Cell membrane</location>
        <topology evidence="1">Multi-pass membrane protein</topology>
    </subcellularLocation>
</comment>
<feature type="transmembrane region" description="Helical" evidence="8">
    <location>
        <begin position="178"/>
        <end position="196"/>
    </location>
</feature>
<keyword evidence="2" id="KW-0813">Transport</keyword>
<dbReference type="GO" id="GO:0009401">
    <property type="term" value="P:phosphoenolpyruvate-dependent sugar phosphotransferase system"/>
    <property type="evidence" value="ECO:0007669"/>
    <property type="project" value="InterPro"/>
</dbReference>
<dbReference type="PATRIC" id="fig|1276258.3.peg.815"/>
<feature type="domain" description="PTS EIIC type-3" evidence="9">
    <location>
        <begin position="24"/>
        <end position="589"/>
    </location>
</feature>
<keyword evidence="4" id="KW-0762">Sugar transport</keyword>
<feature type="transmembrane region" description="Helical" evidence="8">
    <location>
        <begin position="422"/>
        <end position="443"/>
    </location>
</feature>
<feature type="transmembrane region" description="Helical" evidence="8">
    <location>
        <begin position="463"/>
        <end position="482"/>
    </location>
</feature>
<evidence type="ECO:0000259" key="9">
    <source>
        <dbReference type="PROSITE" id="PS51105"/>
    </source>
</evidence>
<feature type="transmembrane region" description="Helical" evidence="8">
    <location>
        <begin position="384"/>
        <end position="410"/>
    </location>
</feature>
<organism evidence="10 11">
    <name type="scientific">Spiroplasma apis B31</name>
    <dbReference type="NCBI Taxonomy" id="1276258"/>
    <lineage>
        <taxon>Bacteria</taxon>
        <taxon>Bacillati</taxon>
        <taxon>Mycoplasmatota</taxon>
        <taxon>Mollicutes</taxon>
        <taxon>Entomoplasmatales</taxon>
        <taxon>Spiroplasmataceae</taxon>
        <taxon>Spiroplasma</taxon>
    </lineage>
</organism>
<dbReference type="KEGG" id="sapi:SAPIS_v1c07940"/>
<dbReference type="OrthoDB" id="1550290at2"/>
<evidence type="ECO:0000256" key="6">
    <source>
        <dbReference type="ARBA" id="ARBA00022989"/>
    </source>
</evidence>
<dbReference type="Pfam" id="PF02378">
    <property type="entry name" value="PTS_EIIC"/>
    <property type="match status" value="2"/>
</dbReference>
<feature type="transmembrane region" description="Helical" evidence="8">
    <location>
        <begin position="151"/>
        <end position="172"/>
    </location>
</feature>
<evidence type="ECO:0000256" key="4">
    <source>
        <dbReference type="ARBA" id="ARBA00022597"/>
    </source>
</evidence>
<keyword evidence="5 8" id="KW-0812">Transmembrane</keyword>
<accession>V5RJA6</accession>
<evidence type="ECO:0000256" key="1">
    <source>
        <dbReference type="ARBA" id="ARBA00004651"/>
    </source>
</evidence>
<evidence type="ECO:0000313" key="11">
    <source>
        <dbReference type="Proteomes" id="UP000018550"/>
    </source>
</evidence>
<keyword evidence="3" id="KW-1003">Cell membrane</keyword>
<evidence type="ECO:0000256" key="7">
    <source>
        <dbReference type="ARBA" id="ARBA00023136"/>
    </source>
</evidence>
<evidence type="ECO:0000256" key="3">
    <source>
        <dbReference type="ARBA" id="ARBA00022475"/>
    </source>
</evidence>
<dbReference type="PANTHER" id="PTHR33989">
    <property type="match status" value="1"/>
</dbReference>
<dbReference type="eggNOG" id="COG1455">
    <property type="taxonomic scope" value="Bacteria"/>
</dbReference>
<feature type="transmembrane region" description="Helical" evidence="8">
    <location>
        <begin position="48"/>
        <end position="72"/>
    </location>
</feature>
<feature type="transmembrane region" description="Helical" evidence="8">
    <location>
        <begin position="117"/>
        <end position="139"/>
    </location>
</feature>
<dbReference type="EMBL" id="CP006682">
    <property type="protein sequence ID" value="AHB36639.1"/>
    <property type="molecule type" value="Genomic_DNA"/>
</dbReference>
<keyword evidence="7 8" id="KW-0472">Membrane</keyword>
<dbReference type="InterPro" id="IPR051088">
    <property type="entry name" value="PTS_Sugar-EIIC/EIIB"/>
</dbReference>
<dbReference type="RefSeq" id="WP_023789927.1">
    <property type="nucleotide sequence ID" value="NC_022998.1"/>
</dbReference>
<evidence type="ECO:0000256" key="8">
    <source>
        <dbReference type="SAM" id="Phobius"/>
    </source>
</evidence>
<dbReference type="PANTHER" id="PTHR33989:SF4">
    <property type="entry name" value="PTS SYSTEM N,N'-DIACETYLCHITOBIOSE-SPECIFIC EIIC COMPONENT"/>
    <property type="match status" value="1"/>
</dbReference>
<dbReference type="PROSITE" id="PS51105">
    <property type="entry name" value="PTS_EIIC_TYPE_3"/>
    <property type="match status" value="1"/>
</dbReference>
<reference evidence="10 11" key="1">
    <citation type="journal article" date="2014" name="Genome Announc.">
        <title>Complete Genome Sequence of Spiroplasma apis B31T (ATCC 33834), a Bacterium Associated with May Disease of Honeybees (Apis mellifera).</title>
        <authorList>
            <person name="Ku C."/>
            <person name="Lo W.S."/>
            <person name="Chen L.L."/>
            <person name="Kuo C.H."/>
        </authorList>
    </citation>
    <scope>NUCLEOTIDE SEQUENCE [LARGE SCALE GENOMIC DNA]</scope>
    <source>
        <strain evidence="10">B31</strain>
    </source>
</reference>
<evidence type="ECO:0000256" key="5">
    <source>
        <dbReference type="ARBA" id="ARBA00022692"/>
    </source>
</evidence>
<keyword evidence="6 8" id="KW-1133">Transmembrane helix</keyword>
<dbReference type="GO" id="GO:0008982">
    <property type="term" value="F:protein-N(PI)-phosphohistidine-sugar phosphotransferase activity"/>
    <property type="evidence" value="ECO:0007669"/>
    <property type="project" value="InterPro"/>
</dbReference>
<evidence type="ECO:0000313" key="10">
    <source>
        <dbReference type="EMBL" id="AHB36639.1"/>
    </source>
</evidence>
<dbReference type="AlphaFoldDB" id="V5RJA6"/>
<dbReference type="STRING" id="1276258.SAPIS_v1c07940"/>
<keyword evidence="11" id="KW-1185">Reference proteome</keyword>
<feature type="transmembrane region" description="Helical" evidence="8">
    <location>
        <begin position="571"/>
        <end position="592"/>
    </location>
</feature>